<dbReference type="Proteomes" id="UP000829685">
    <property type="component" value="Unassembled WGS sequence"/>
</dbReference>
<reference evidence="2" key="1">
    <citation type="submission" date="2021-03" db="EMBL/GenBank/DDBJ databases">
        <title>Revisited historic fungal species revealed as producer of novel bioactive compounds through whole genome sequencing and comparative genomics.</title>
        <authorList>
            <person name="Vignolle G.A."/>
            <person name="Hochenegger N."/>
            <person name="Mach R.L."/>
            <person name="Mach-Aigner A.R."/>
            <person name="Javad Rahimi M."/>
            <person name="Salim K.A."/>
            <person name="Chan C.M."/>
            <person name="Lim L.B.L."/>
            <person name="Cai F."/>
            <person name="Druzhinina I.S."/>
            <person name="U'Ren J.M."/>
            <person name="Derntl C."/>
        </authorList>
    </citation>
    <scope>NUCLEOTIDE SEQUENCE</scope>
    <source>
        <strain evidence="2">TUCIM 5799</strain>
    </source>
</reference>
<comment type="caution">
    <text evidence="2">The sequence shown here is derived from an EMBL/GenBank/DDBJ whole genome shotgun (WGS) entry which is preliminary data.</text>
</comment>
<protein>
    <submittedName>
        <fullName evidence="2">Uncharacterized protein</fullName>
    </submittedName>
</protein>
<organism evidence="2 3">
    <name type="scientific">Neoarthrinium moseri</name>
    <dbReference type="NCBI Taxonomy" id="1658444"/>
    <lineage>
        <taxon>Eukaryota</taxon>
        <taxon>Fungi</taxon>
        <taxon>Dikarya</taxon>
        <taxon>Ascomycota</taxon>
        <taxon>Pezizomycotina</taxon>
        <taxon>Sordariomycetes</taxon>
        <taxon>Xylariomycetidae</taxon>
        <taxon>Amphisphaeriales</taxon>
        <taxon>Apiosporaceae</taxon>
        <taxon>Neoarthrinium</taxon>
    </lineage>
</organism>
<evidence type="ECO:0000313" key="3">
    <source>
        <dbReference type="Proteomes" id="UP000829685"/>
    </source>
</evidence>
<feature type="region of interest" description="Disordered" evidence="1">
    <location>
        <begin position="542"/>
        <end position="583"/>
    </location>
</feature>
<name>A0A9Q0ATS2_9PEZI</name>
<keyword evidence="3" id="KW-1185">Reference proteome</keyword>
<gene>
    <name evidence="2" type="ORF">JX265_003722</name>
</gene>
<evidence type="ECO:0000256" key="1">
    <source>
        <dbReference type="SAM" id="MobiDB-lite"/>
    </source>
</evidence>
<dbReference type="EMBL" id="JAFIMR010000006">
    <property type="protein sequence ID" value="KAI1877714.1"/>
    <property type="molecule type" value="Genomic_DNA"/>
</dbReference>
<accession>A0A9Q0ATS2</accession>
<sequence length="583" mass="64134">MTTQTPVPYPTTDGISGPPLRWFLDNDKDYGDVPVSSFDDRRLNPFRPSYNADAAWRAFLNAPNRHDYIHLLCRWRLRYINPNTPTCDMCAVFGRDCSIGGDGDCQECSEDGDICGVVSLRSTSSMVQEYVRGRGYWWFTGVGKRACDACVAGDLDSDCDIWRDGGCLACSTSGANCLVRGEVPGSFAERMARREGHEERITDIRPEPRDSQRDLAYIYNLAIRNVPPVVEPYLPPKLAAAWGGLDMSARYYATLEQAHEGLRWMGMKFEAARTIGDPGMPRTAATACDPCGRANVGCSSTRAGITCDQCKFHRQECRWFWIPVAARTRVVCRECRAAGRPDLCDAEAPSVPAVWGKGCSCCRQLDQHCTYIAPNLNTHTLFPRPDGILRPMCCDQCLEHVDPIHPPDGIKSCSYRSDLAGPEQPSEPCEQCLVSGRVCTIGGRVFYAPELSTVVPVPPANSQTRPSHLFLTKNLPRERLRHQVEQVQAPREDVPVSYEARAGSTELVGLGGGGDAAEWSAERLANREPGWASVGLREAGNRYGTRPRRRQVRGAWDPETRTAGGRWLGGPPSGGTAPMDGGA</sequence>
<dbReference type="AlphaFoldDB" id="A0A9Q0ATS2"/>
<evidence type="ECO:0000313" key="2">
    <source>
        <dbReference type="EMBL" id="KAI1877714.1"/>
    </source>
</evidence>
<proteinExistence type="predicted"/>